<keyword evidence="1" id="KW-1133">Transmembrane helix</keyword>
<dbReference type="AlphaFoldDB" id="A0A4R1RAB4"/>
<evidence type="ECO:0000313" key="3">
    <source>
        <dbReference type="EMBL" id="TCL62648.1"/>
    </source>
</evidence>
<comment type="caution">
    <text evidence="3">The sequence shown here is derived from an EMBL/GenBank/DDBJ whole genome shotgun (WGS) entry which is preliminary data.</text>
</comment>
<organism evidence="3 4">
    <name type="scientific">Mariniflexile fucanivorans</name>
    <dbReference type="NCBI Taxonomy" id="264023"/>
    <lineage>
        <taxon>Bacteria</taxon>
        <taxon>Pseudomonadati</taxon>
        <taxon>Bacteroidota</taxon>
        <taxon>Flavobacteriia</taxon>
        <taxon>Flavobacteriales</taxon>
        <taxon>Flavobacteriaceae</taxon>
        <taxon>Mariniflexile</taxon>
    </lineage>
</organism>
<keyword evidence="1" id="KW-0812">Transmembrane</keyword>
<feature type="transmembrane region" description="Helical" evidence="1">
    <location>
        <begin position="42"/>
        <end position="60"/>
    </location>
</feature>
<accession>A0A4R1RAB4</accession>
<evidence type="ECO:0000259" key="2">
    <source>
        <dbReference type="PROSITE" id="PS50846"/>
    </source>
</evidence>
<evidence type="ECO:0000256" key="1">
    <source>
        <dbReference type="SAM" id="Phobius"/>
    </source>
</evidence>
<gene>
    <name evidence="3" type="ORF">EV196_11245</name>
</gene>
<keyword evidence="4" id="KW-1185">Reference proteome</keyword>
<feature type="transmembrane region" description="Helical" evidence="1">
    <location>
        <begin position="83"/>
        <end position="101"/>
    </location>
</feature>
<dbReference type="InterPro" id="IPR006121">
    <property type="entry name" value="HMA_dom"/>
</dbReference>
<feature type="domain" description="HMA" evidence="2">
    <location>
        <begin position="122"/>
        <end position="188"/>
    </location>
</feature>
<protein>
    <submittedName>
        <fullName evidence="3">Copper chaperone CopZ</fullName>
    </submittedName>
</protein>
<proteinExistence type="predicted"/>
<dbReference type="GO" id="GO:0046872">
    <property type="term" value="F:metal ion binding"/>
    <property type="evidence" value="ECO:0007669"/>
    <property type="project" value="InterPro"/>
</dbReference>
<sequence>MGTAVCSAVSLKLCCWGPLFLTGVAGVSGSSVYFSWLMVLKPYLLAIAILSLGFAFYQVYKKKKVNACGHCEIKKPSFFKSKFYVWLVATFVVVMTLVSYYSQIFHPTATKGIVATNNTHIQSVKLNVEGMVCSGCEDNINHSVNKLDGILGIKTSHIKGTSEIKFDTTKTTVSEIEKVIKSKGYIIKNNTNE</sequence>
<evidence type="ECO:0000313" key="4">
    <source>
        <dbReference type="Proteomes" id="UP000295455"/>
    </source>
</evidence>
<keyword evidence="1" id="KW-0472">Membrane</keyword>
<dbReference type="SUPFAM" id="SSF55008">
    <property type="entry name" value="HMA, heavy metal-associated domain"/>
    <property type="match status" value="1"/>
</dbReference>
<dbReference type="Gene3D" id="1.10.287.910">
    <property type="entry name" value="bacterial mercury transporter, merf"/>
    <property type="match status" value="1"/>
</dbReference>
<reference evidence="3 4" key="1">
    <citation type="submission" date="2019-03" db="EMBL/GenBank/DDBJ databases">
        <title>Genomic Encyclopedia of Type Strains, Phase IV (KMG-IV): sequencing the most valuable type-strain genomes for metagenomic binning, comparative biology and taxonomic classification.</title>
        <authorList>
            <person name="Goeker M."/>
        </authorList>
    </citation>
    <scope>NUCLEOTIDE SEQUENCE [LARGE SCALE GENOMIC DNA]</scope>
    <source>
        <strain evidence="3 4">DSM 18792</strain>
    </source>
</reference>
<dbReference type="EMBL" id="SLUP01000012">
    <property type="protein sequence ID" value="TCL62648.1"/>
    <property type="molecule type" value="Genomic_DNA"/>
</dbReference>
<dbReference type="Proteomes" id="UP000295455">
    <property type="component" value="Unassembled WGS sequence"/>
</dbReference>
<name>A0A4R1RAB4_9FLAO</name>
<dbReference type="InterPro" id="IPR036163">
    <property type="entry name" value="HMA_dom_sf"/>
</dbReference>
<dbReference type="Gene3D" id="3.30.70.100">
    <property type="match status" value="1"/>
</dbReference>
<dbReference type="CDD" id="cd00371">
    <property type="entry name" value="HMA"/>
    <property type="match status" value="1"/>
</dbReference>
<dbReference type="PROSITE" id="PS50846">
    <property type="entry name" value="HMA_2"/>
    <property type="match status" value="1"/>
</dbReference>
<dbReference type="Pfam" id="PF00403">
    <property type="entry name" value="HMA"/>
    <property type="match status" value="1"/>
</dbReference>